<evidence type="ECO:0000313" key="3">
    <source>
        <dbReference type="Proteomes" id="UP000265520"/>
    </source>
</evidence>
<feature type="non-terminal residue" evidence="2">
    <location>
        <position position="67"/>
    </location>
</feature>
<reference evidence="2 3" key="1">
    <citation type="journal article" date="2018" name="Front. Plant Sci.">
        <title>Red Clover (Trifolium pratense) and Zigzag Clover (T. medium) - A Picture of Genomic Similarities and Differences.</title>
        <authorList>
            <person name="Dluhosova J."/>
            <person name="Istvanek J."/>
            <person name="Nedelnik J."/>
            <person name="Repkova J."/>
        </authorList>
    </citation>
    <scope>NUCLEOTIDE SEQUENCE [LARGE SCALE GENOMIC DNA]</scope>
    <source>
        <strain evidence="3">cv. 10/8</strain>
        <tissue evidence="2">Leaf</tissue>
    </source>
</reference>
<evidence type="ECO:0000313" key="2">
    <source>
        <dbReference type="EMBL" id="MCI66546.1"/>
    </source>
</evidence>
<organism evidence="2 3">
    <name type="scientific">Trifolium medium</name>
    <dbReference type="NCBI Taxonomy" id="97028"/>
    <lineage>
        <taxon>Eukaryota</taxon>
        <taxon>Viridiplantae</taxon>
        <taxon>Streptophyta</taxon>
        <taxon>Embryophyta</taxon>
        <taxon>Tracheophyta</taxon>
        <taxon>Spermatophyta</taxon>
        <taxon>Magnoliopsida</taxon>
        <taxon>eudicotyledons</taxon>
        <taxon>Gunneridae</taxon>
        <taxon>Pentapetalae</taxon>
        <taxon>rosids</taxon>
        <taxon>fabids</taxon>
        <taxon>Fabales</taxon>
        <taxon>Fabaceae</taxon>
        <taxon>Papilionoideae</taxon>
        <taxon>50 kb inversion clade</taxon>
        <taxon>NPAAA clade</taxon>
        <taxon>Hologalegina</taxon>
        <taxon>IRL clade</taxon>
        <taxon>Trifolieae</taxon>
        <taxon>Trifolium</taxon>
    </lineage>
</organism>
<proteinExistence type="predicted"/>
<feature type="region of interest" description="Disordered" evidence="1">
    <location>
        <begin position="1"/>
        <end position="67"/>
    </location>
</feature>
<feature type="compositionally biased region" description="Acidic residues" evidence="1">
    <location>
        <begin position="31"/>
        <end position="42"/>
    </location>
</feature>
<dbReference type="Proteomes" id="UP000265520">
    <property type="component" value="Unassembled WGS sequence"/>
</dbReference>
<accession>A0A392U2C7</accession>
<protein>
    <submittedName>
        <fullName evidence="2">Uncharacterized protein</fullName>
    </submittedName>
</protein>
<dbReference type="EMBL" id="LXQA010697467">
    <property type="protein sequence ID" value="MCI66546.1"/>
    <property type="molecule type" value="Genomic_DNA"/>
</dbReference>
<dbReference type="AlphaFoldDB" id="A0A392U2C7"/>
<evidence type="ECO:0000256" key="1">
    <source>
        <dbReference type="SAM" id="MobiDB-lite"/>
    </source>
</evidence>
<keyword evidence="3" id="KW-1185">Reference proteome</keyword>
<comment type="caution">
    <text evidence="2">The sequence shown here is derived from an EMBL/GenBank/DDBJ whole genome shotgun (WGS) entry which is preliminary data.</text>
</comment>
<sequence length="67" mass="8030">MGPSATNSSRREREAEYPLKPWRHRRRQPELEPEIEDDEPLDLEPLPAEMPDEEDHDEEIQLEIHED</sequence>
<name>A0A392U2C7_9FABA</name>
<feature type="compositionally biased region" description="Acidic residues" evidence="1">
    <location>
        <begin position="50"/>
        <end position="61"/>
    </location>
</feature>